<dbReference type="EMBL" id="CAJJDN010000221">
    <property type="protein sequence ID" value="CAD8129412.1"/>
    <property type="molecule type" value="Genomic_DNA"/>
</dbReference>
<organism evidence="1 2">
    <name type="scientific">Paramecium sonneborni</name>
    <dbReference type="NCBI Taxonomy" id="65129"/>
    <lineage>
        <taxon>Eukaryota</taxon>
        <taxon>Sar</taxon>
        <taxon>Alveolata</taxon>
        <taxon>Ciliophora</taxon>
        <taxon>Intramacronucleata</taxon>
        <taxon>Oligohymenophorea</taxon>
        <taxon>Peniculida</taxon>
        <taxon>Parameciidae</taxon>
        <taxon>Paramecium</taxon>
    </lineage>
</organism>
<keyword evidence="2" id="KW-1185">Reference proteome</keyword>
<gene>
    <name evidence="1" type="ORF">PSON_ATCC_30995.1.T2210027</name>
</gene>
<comment type="caution">
    <text evidence="1">The sequence shown here is derived from an EMBL/GenBank/DDBJ whole genome shotgun (WGS) entry which is preliminary data.</text>
</comment>
<protein>
    <submittedName>
        <fullName evidence="1">Uncharacterized protein</fullName>
    </submittedName>
</protein>
<evidence type="ECO:0000313" key="1">
    <source>
        <dbReference type="EMBL" id="CAD8129412.1"/>
    </source>
</evidence>
<proteinExistence type="predicted"/>
<sequence>MWVELDKEFDYFKKVIYAGKYNVNGNKTDLWNILHLKDNKKEFKQMYICIREYIVVEDHMIKKEFRKRWESGQNWMNSFQIIIKLFIMASTIQIV</sequence>
<evidence type="ECO:0000313" key="2">
    <source>
        <dbReference type="Proteomes" id="UP000692954"/>
    </source>
</evidence>
<name>A0A8S1RQ02_9CILI</name>
<dbReference type="Proteomes" id="UP000692954">
    <property type="component" value="Unassembled WGS sequence"/>
</dbReference>
<dbReference type="AlphaFoldDB" id="A0A8S1RQ02"/>
<reference evidence="1" key="1">
    <citation type="submission" date="2021-01" db="EMBL/GenBank/DDBJ databases">
        <authorList>
            <consortium name="Genoscope - CEA"/>
            <person name="William W."/>
        </authorList>
    </citation>
    <scope>NUCLEOTIDE SEQUENCE</scope>
</reference>
<accession>A0A8S1RQ02</accession>